<accession>A0ABU9IMZ2</accession>
<dbReference type="Pfam" id="PF10431">
    <property type="entry name" value="ClpB_D2-small"/>
    <property type="match status" value="1"/>
</dbReference>
<dbReference type="PROSITE" id="PS50151">
    <property type="entry name" value="UVR"/>
    <property type="match status" value="1"/>
</dbReference>
<dbReference type="Pfam" id="PF07724">
    <property type="entry name" value="AAA_2"/>
    <property type="match status" value="1"/>
</dbReference>
<feature type="domain" description="UVR" evidence="9">
    <location>
        <begin position="447"/>
        <end position="482"/>
    </location>
</feature>
<dbReference type="PANTHER" id="PTHR11638:SF18">
    <property type="entry name" value="HEAT SHOCK PROTEIN 104"/>
    <property type="match status" value="1"/>
</dbReference>
<dbReference type="RefSeq" id="WP_341691469.1">
    <property type="nucleotide sequence ID" value="NZ_JBBYHS010000007.1"/>
</dbReference>
<dbReference type="InterPro" id="IPR004176">
    <property type="entry name" value="Clp_R_N"/>
</dbReference>
<dbReference type="CDD" id="cd00009">
    <property type="entry name" value="AAA"/>
    <property type="match status" value="1"/>
</dbReference>
<dbReference type="SUPFAM" id="SSF81923">
    <property type="entry name" value="Double Clp-N motif"/>
    <property type="match status" value="1"/>
</dbReference>
<dbReference type="InterPro" id="IPR003593">
    <property type="entry name" value="AAA+_ATPase"/>
</dbReference>
<evidence type="ECO:0000256" key="5">
    <source>
        <dbReference type="PROSITE-ProRule" id="PRU01251"/>
    </source>
</evidence>
<reference evidence="11 12" key="1">
    <citation type="submission" date="2024-04" db="EMBL/GenBank/DDBJ databases">
        <title>Flavobacterium sp. DGU38 16S ribosomal RNA gene Genome sequencing and assembly.</title>
        <authorList>
            <person name="Park S."/>
        </authorList>
    </citation>
    <scope>NUCLEOTIDE SEQUENCE [LARGE SCALE GENOMIC DNA]</scope>
    <source>
        <strain evidence="11 12">DGU38</strain>
    </source>
</reference>
<dbReference type="PRINTS" id="PR00300">
    <property type="entry name" value="CLPPROTEASEA"/>
</dbReference>
<comment type="caution">
    <text evidence="11">The sequence shown here is derived from an EMBL/GenBank/DDBJ whole genome shotgun (WGS) entry which is preliminary data.</text>
</comment>
<dbReference type="InterPro" id="IPR001943">
    <property type="entry name" value="UVR_dom"/>
</dbReference>
<dbReference type="Gene3D" id="1.10.8.60">
    <property type="match status" value="2"/>
</dbReference>
<evidence type="ECO:0000259" key="10">
    <source>
        <dbReference type="PROSITE" id="PS51903"/>
    </source>
</evidence>
<gene>
    <name evidence="11" type="ORF">AAEO57_08240</name>
</gene>
<dbReference type="Pfam" id="PF17871">
    <property type="entry name" value="AAA_lid_9"/>
    <property type="match status" value="1"/>
</dbReference>
<keyword evidence="12" id="KW-1185">Reference proteome</keyword>
<evidence type="ECO:0000313" key="12">
    <source>
        <dbReference type="Proteomes" id="UP001485226"/>
    </source>
</evidence>
<keyword evidence="11" id="KW-0378">Hydrolase</keyword>
<dbReference type="InterPro" id="IPR041546">
    <property type="entry name" value="ClpA/ClpB_AAA_lid"/>
</dbReference>
<sequence length="848" mass="95488">MDDNFSPRVKDVITYSKEEALRLGHDFIGTEHLMLGILRDGNGKAIHILNNLAVDLDHLRRKVEILSPASHSVEVNAEKKNLHLTRQAERALKTTFLEAKVFQSSSISTAHLLLCILRNENDPTTKLLNKLKIDYDIAKEQYLNMTPNEEEFLDNLPKNESYNDDSGQDDSLKESSFNNPANKSNKKSKTPVLDNFGRDLTEMAEEGKLDPVVGREKEIERVSQILSRRKKNNPLLIGEPGVGKSAIAEGLALRIIQKKVSRILFHKRVVTLDLASLVAGTKYRGQFEERMKAVMNELEKNDDIILFIDEIHTIVGAGGATGSLDASNMFKPALARGEIQCIGATTLDEYRQYIEKDGALERRFQKVIVEPTSVEETIAILNNVKDKYEDHHNVTYTPEAIEACVKLTNRYMSERFLPDKAIDAMDEAGSRVHITNIDVPKQILDLERQLEEVRENKNMVVKKQKYEEAAKLRDDEKRIEKDLALAQEQWEEDSKNNRIEVTEDNVADVVSMMTGIPVNRIAQTESNKLAKLPELIQNKVIGQNDAVLKIARSIQRNRAGLKDPNKPIGSFIFLGQTGVGKTQLAKVLAKELFDSEDALVRIDMSEYMEKFAISRLVGAPPGYVGYEEGGQLTEKVRRKPYCVVLLDEIEKAHPDVFNMMLQVLDDGYLTDSLGRKIDFKNTIIIMTSNVGARQLKDFGQGVGFGTAAKVAQADENSKSIIENALKKTFAPEFLNRIDDVIVFNALEKADIDLIIEIELKKLYSRIAELGYNLSLTDKAKAFIAEKGFDRQFGARPLKRAIQKYVEDLLAEEIITSKIHSGDEILMDLKDDAQELSVEIHKAEEPTNQ</sequence>
<dbReference type="Pfam" id="PF02861">
    <property type="entry name" value="Clp_N"/>
    <property type="match status" value="1"/>
</dbReference>
<keyword evidence="2 6" id="KW-0547">Nucleotide-binding</keyword>
<evidence type="ECO:0000256" key="6">
    <source>
        <dbReference type="RuleBase" id="RU004432"/>
    </source>
</evidence>
<dbReference type="CDD" id="cd19499">
    <property type="entry name" value="RecA-like_ClpB_Hsp104-like"/>
    <property type="match status" value="1"/>
</dbReference>
<dbReference type="InterPro" id="IPR018368">
    <property type="entry name" value="ClpA/B_CS1"/>
</dbReference>
<dbReference type="PANTHER" id="PTHR11638">
    <property type="entry name" value="ATP-DEPENDENT CLP PROTEASE"/>
    <property type="match status" value="1"/>
</dbReference>
<evidence type="ECO:0000256" key="8">
    <source>
        <dbReference type="SAM" id="MobiDB-lite"/>
    </source>
</evidence>
<dbReference type="InterPro" id="IPR001270">
    <property type="entry name" value="ClpA/B"/>
</dbReference>
<proteinExistence type="inferred from homology"/>
<dbReference type="InterPro" id="IPR027417">
    <property type="entry name" value="P-loop_NTPase"/>
</dbReference>
<evidence type="ECO:0000256" key="3">
    <source>
        <dbReference type="ARBA" id="ARBA00022840"/>
    </source>
</evidence>
<evidence type="ECO:0000256" key="1">
    <source>
        <dbReference type="ARBA" id="ARBA00022737"/>
    </source>
</evidence>
<dbReference type="PROSITE" id="PS00870">
    <property type="entry name" value="CLPAB_1"/>
    <property type="match status" value="1"/>
</dbReference>
<dbReference type="EMBL" id="JBBYHS010000007">
    <property type="protein sequence ID" value="MEL1253761.1"/>
    <property type="molecule type" value="Genomic_DNA"/>
</dbReference>
<evidence type="ECO:0000313" key="11">
    <source>
        <dbReference type="EMBL" id="MEL1253761.1"/>
    </source>
</evidence>
<dbReference type="InterPro" id="IPR028299">
    <property type="entry name" value="ClpA/B_CS2"/>
</dbReference>
<dbReference type="SMART" id="SM01086">
    <property type="entry name" value="ClpB_D2-small"/>
    <property type="match status" value="1"/>
</dbReference>
<evidence type="ECO:0000259" key="9">
    <source>
        <dbReference type="PROSITE" id="PS50151"/>
    </source>
</evidence>
<feature type="domain" description="Clp R" evidence="10">
    <location>
        <begin position="1"/>
        <end position="148"/>
    </location>
</feature>
<dbReference type="GO" id="GO:0005524">
    <property type="term" value="F:ATP binding"/>
    <property type="evidence" value="ECO:0007669"/>
    <property type="project" value="UniProtKB-KW"/>
</dbReference>
<keyword evidence="7" id="KW-0175">Coiled coil</keyword>
<keyword evidence="4 6" id="KW-0143">Chaperone</keyword>
<evidence type="ECO:0000256" key="2">
    <source>
        <dbReference type="ARBA" id="ARBA00022741"/>
    </source>
</evidence>
<dbReference type="InterPro" id="IPR019489">
    <property type="entry name" value="Clp_ATPase_C"/>
</dbReference>
<dbReference type="Pfam" id="PF00004">
    <property type="entry name" value="AAA"/>
    <property type="match status" value="1"/>
</dbReference>
<dbReference type="InterPro" id="IPR036628">
    <property type="entry name" value="Clp_N_dom_sf"/>
</dbReference>
<dbReference type="Gene3D" id="1.10.1780.10">
    <property type="entry name" value="Clp, N-terminal domain"/>
    <property type="match status" value="1"/>
</dbReference>
<dbReference type="SUPFAM" id="SSF52540">
    <property type="entry name" value="P-loop containing nucleoside triphosphate hydrolases"/>
    <property type="match status" value="2"/>
</dbReference>
<keyword evidence="3 6" id="KW-0067">ATP-binding</keyword>
<evidence type="ECO:0000256" key="4">
    <source>
        <dbReference type="ARBA" id="ARBA00023186"/>
    </source>
</evidence>
<dbReference type="InterPro" id="IPR050130">
    <property type="entry name" value="ClpA_ClpB"/>
</dbReference>
<dbReference type="Gene3D" id="3.40.50.300">
    <property type="entry name" value="P-loop containing nucleotide triphosphate hydrolases"/>
    <property type="match status" value="2"/>
</dbReference>
<dbReference type="SMART" id="SM00382">
    <property type="entry name" value="AAA"/>
    <property type="match status" value="2"/>
</dbReference>
<dbReference type="Proteomes" id="UP001485226">
    <property type="component" value="Unassembled WGS sequence"/>
</dbReference>
<dbReference type="PROSITE" id="PS00871">
    <property type="entry name" value="CLPAB_2"/>
    <property type="match status" value="1"/>
</dbReference>
<evidence type="ECO:0000256" key="7">
    <source>
        <dbReference type="SAM" id="Coils"/>
    </source>
</evidence>
<feature type="coiled-coil region" evidence="7">
    <location>
        <begin position="443"/>
        <end position="489"/>
    </location>
</feature>
<keyword evidence="1 5" id="KW-0677">Repeat</keyword>
<dbReference type="GO" id="GO:0006508">
    <property type="term" value="P:proteolysis"/>
    <property type="evidence" value="ECO:0007669"/>
    <property type="project" value="UniProtKB-KW"/>
</dbReference>
<keyword evidence="11" id="KW-0645">Protease</keyword>
<organism evidence="11 12">
    <name type="scientific">Flavobacterium calami</name>
    <dbReference type="NCBI Taxonomy" id="3139144"/>
    <lineage>
        <taxon>Bacteria</taxon>
        <taxon>Pseudomonadati</taxon>
        <taxon>Bacteroidota</taxon>
        <taxon>Flavobacteriia</taxon>
        <taxon>Flavobacteriales</taxon>
        <taxon>Flavobacteriaceae</taxon>
        <taxon>Flavobacterium</taxon>
    </lineage>
</organism>
<dbReference type="PROSITE" id="PS51903">
    <property type="entry name" value="CLP_R"/>
    <property type="match status" value="1"/>
</dbReference>
<dbReference type="InterPro" id="IPR003959">
    <property type="entry name" value="ATPase_AAA_core"/>
</dbReference>
<dbReference type="GO" id="GO:0008233">
    <property type="term" value="F:peptidase activity"/>
    <property type="evidence" value="ECO:0007669"/>
    <property type="project" value="UniProtKB-KW"/>
</dbReference>
<feature type="region of interest" description="Disordered" evidence="8">
    <location>
        <begin position="154"/>
        <end position="193"/>
    </location>
</feature>
<dbReference type="Gene3D" id="4.10.860.10">
    <property type="entry name" value="UVR domain"/>
    <property type="match status" value="1"/>
</dbReference>
<comment type="similarity">
    <text evidence="6">Belongs to the ClpA/ClpB family.</text>
</comment>
<name>A0ABU9IMZ2_9FLAO</name>
<protein>
    <submittedName>
        <fullName evidence="11">ATP-dependent Clp protease ATP-binding subunit</fullName>
    </submittedName>
</protein>